<protein>
    <submittedName>
        <fullName evidence="13">Monofunctional biosynthetic peptidoglycan transglycosylase</fullName>
        <ecNumber evidence="13">2.4.2.-</ecNumber>
    </submittedName>
</protein>
<feature type="transmembrane region" description="Helical" evidence="11">
    <location>
        <begin position="7"/>
        <end position="28"/>
    </location>
</feature>
<dbReference type="InterPro" id="IPR036950">
    <property type="entry name" value="PBP_transglycosylase"/>
</dbReference>
<evidence type="ECO:0000256" key="3">
    <source>
        <dbReference type="ARBA" id="ARBA00022676"/>
    </source>
</evidence>
<name>J9GDG1_9ZZZZ</name>
<dbReference type="AlphaFoldDB" id="J9GDG1"/>
<dbReference type="EC" id="2.4.2.-" evidence="13"/>
<evidence type="ECO:0000256" key="11">
    <source>
        <dbReference type="SAM" id="Phobius"/>
    </source>
</evidence>
<sequence length="228" mass="26664">MRLFIRILKLVVILFLVSTVLMVLYYRWRPVSYTPLMPIRYVQHLIKGEVQPIHHEWVPLDSMSRYMPIAVIASEDQNFLHHHGFDFTAIQQAVEEKRSRGRVRGASTISQQTAKNVFLWPSSTWIRKGFEAYFTVLIELLWPKERIMEVYLNSIEMGPGIYGVQATARQHFGCNASQLRRSDCALIAATLPNPNRYSSVTPSRYMRKRQKQILRQMKHIPQFPMSSK</sequence>
<keyword evidence="9 11" id="KW-0472">Membrane</keyword>
<organism evidence="13">
    <name type="scientific">gut metagenome</name>
    <dbReference type="NCBI Taxonomy" id="749906"/>
    <lineage>
        <taxon>unclassified sequences</taxon>
        <taxon>metagenomes</taxon>
        <taxon>organismal metagenomes</taxon>
    </lineage>
</organism>
<dbReference type="PANTHER" id="PTHR30400">
    <property type="entry name" value="MONOFUNCTIONAL BIOSYNTHETIC PEPTIDOGLYCAN TRANSGLYCOSYLASE"/>
    <property type="match status" value="1"/>
</dbReference>
<dbReference type="InterPro" id="IPR023346">
    <property type="entry name" value="Lysozyme-like_dom_sf"/>
</dbReference>
<dbReference type="EMBL" id="AMCI01001487">
    <property type="protein sequence ID" value="EJX05382.1"/>
    <property type="molecule type" value="Genomic_DNA"/>
</dbReference>
<keyword evidence="4 13" id="KW-0808">Transferase</keyword>
<dbReference type="Gene3D" id="1.10.3810.10">
    <property type="entry name" value="Biosynthetic peptidoglycan transglycosylase-like"/>
    <property type="match status" value="1"/>
</dbReference>
<reference evidence="13" key="1">
    <citation type="journal article" date="2012" name="PLoS ONE">
        <title>Gene sets for utilization of primary and secondary nutrition supplies in the distal gut of endangered iberian lynx.</title>
        <authorList>
            <person name="Alcaide M."/>
            <person name="Messina E."/>
            <person name="Richter M."/>
            <person name="Bargiela R."/>
            <person name="Peplies J."/>
            <person name="Huws S.A."/>
            <person name="Newbold C.J."/>
            <person name="Golyshin P.N."/>
            <person name="Simon M.A."/>
            <person name="Lopez G."/>
            <person name="Yakimov M.M."/>
            <person name="Ferrer M."/>
        </authorList>
    </citation>
    <scope>NUCLEOTIDE SEQUENCE</scope>
</reference>
<dbReference type="GO" id="GO:0009274">
    <property type="term" value="C:peptidoglycan-based cell wall"/>
    <property type="evidence" value="ECO:0007669"/>
    <property type="project" value="InterPro"/>
</dbReference>
<keyword evidence="3 13" id="KW-0328">Glycosyltransferase</keyword>
<dbReference type="GO" id="GO:0008360">
    <property type="term" value="P:regulation of cell shape"/>
    <property type="evidence" value="ECO:0007669"/>
    <property type="project" value="UniProtKB-KW"/>
</dbReference>
<evidence type="ECO:0000256" key="7">
    <source>
        <dbReference type="ARBA" id="ARBA00022984"/>
    </source>
</evidence>
<evidence type="ECO:0000256" key="9">
    <source>
        <dbReference type="ARBA" id="ARBA00023136"/>
    </source>
</evidence>
<keyword evidence="7" id="KW-0573">Peptidoglycan synthesis</keyword>
<gene>
    <name evidence="13" type="ORF">EVA_06509</name>
</gene>
<dbReference type="PANTHER" id="PTHR30400:SF0">
    <property type="entry name" value="BIOSYNTHETIC PEPTIDOGLYCAN TRANSGLYCOSYLASE"/>
    <property type="match status" value="1"/>
</dbReference>
<evidence type="ECO:0000259" key="12">
    <source>
        <dbReference type="Pfam" id="PF00912"/>
    </source>
</evidence>
<comment type="caution">
    <text evidence="13">The sequence shown here is derived from an EMBL/GenBank/DDBJ whole genome shotgun (WGS) entry which is preliminary data.</text>
</comment>
<evidence type="ECO:0000256" key="1">
    <source>
        <dbReference type="ARBA" id="ARBA00022475"/>
    </source>
</evidence>
<keyword evidence="1" id="KW-1003">Cell membrane</keyword>
<keyword evidence="10" id="KW-0961">Cell wall biogenesis/degradation</keyword>
<evidence type="ECO:0000256" key="8">
    <source>
        <dbReference type="ARBA" id="ARBA00022989"/>
    </source>
</evidence>
<evidence type="ECO:0000256" key="4">
    <source>
        <dbReference type="ARBA" id="ARBA00022679"/>
    </source>
</evidence>
<feature type="domain" description="Glycosyl transferase family 51" evidence="12">
    <location>
        <begin position="51"/>
        <end position="218"/>
    </location>
</feature>
<dbReference type="GO" id="GO:0016020">
    <property type="term" value="C:membrane"/>
    <property type="evidence" value="ECO:0007669"/>
    <property type="project" value="InterPro"/>
</dbReference>
<dbReference type="SUPFAM" id="SSF53955">
    <property type="entry name" value="Lysozyme-like"/>
    <property type="match status" value="1"/>
</dbReference>
<keyword evidence="2" id="KW-0997">Cell inner membrane</keyword>
<dbReference type="NCBIfam" id="TIGR02070">
    <property type="entry name" value="mono_pep_trsgly"/>
    <property type="match status" value="1"/>
</dbReference>
<accession>J9GDG1</accession>
<keyword evidence="6" id="KW-0133">Cell shape</keyword>
<dbReference type="HAMAP" id="MF_00766">
    <property type="entry name" value="PGT_MtgA"/>
    <property type="match status" value="1"/>
</dbReference>
<keyword evidence="5 11" id="KW-0812">Transmembrane</keyword>
<dbReference type="GO" id="GO:0009252">
    <property type="term" value="P:peptidoglycan biosynthetic process"/>
    <property type="evidence" value="ECO:0007669"/>
    <property type="project" value="UniProtKB-KW"/>
</dbReference>
<evidence type="ECO:0000256" key="2">
    <source>
        <dbReference type="ARBA" id="ARBA00022519"/>
    </source>
</evidence>
<dbReference type="GO" id="GO:0016763">
    <property type="term" value="F:pentosyltransferase activity"/>
    <property type="evidence" value="ECO:0007669"/>
    <property type="project" value="InterPro"/>
</dbReference>
<dbReference type="InterPro" id="IPR001264">
    <property type="entry name" value="Glyco_trans_51"/>
</dbReference>
<proteinExistence type="inferred from homology"/>
<dbReference type="GO" id="GO:0071555">
    <property type="term" value="P:cell wall organization"/>
    <property type="evidence" value="ECO:0007669"/>
    <property type="project" value="UniProtKB-KW"/>
</dbReference>
<evidence type="ECO:0000313" key="13">
    <source>
        <dbReference type="EMBL" id="EJX05382.1"/>
    </source>
</evidence>
<dbReference type="InterPro" id="IPR011812">
    <property type="entry name" value="Pep_trsgly"/>
</dbReference>
<dbReference type="Pfam" id="PF00912">
    <property type="entry name" value="Transgly"/>
    <property type="match status" value="1"/>
</dbReference>
<evidence type="ECO:0000256" key="6">
    <source>
        <dbReference type="ARBA" id="ARBA00022960"/>
    </source>
</evidence>
<evidence type="ECO:0000256" key="10">
    <source>
        <dbReference type="ARBA" id="ARBA00023316"/>
    </source>
</evidence>
<evidence type="ECO:0000256" key="5">
    <source>
        <dbReference type="ARBA" id="ARBA00022692"/>
    </source>
</evidence>
<keyword evidence="8 11" id="KW-1133">Transmembrane helix</keyword>